<dbReference type="InParanoid" id="A0A165Q0B5"/>
<protein>
    <recommendedName>
        <fullName evidence="1">F-box domain-containing protein</fullName>
    </recommendedName>
</protein>
<dbReference type="PROSITE" id="PS50181">
    <property type="entry name" value="FBOX"/>
    <property type="match status" value="1"/>
</dbReference>
<organism evidence="2 3">
    <name type="scientific">Neolentinus lepideus HHB14362 ss-1</name>
    <dbReference type="NCBI Taxonomy" id="1314782"/>
    <lineage>
        <taxon>Eukaryota</taxon>
        <taxon>Fungi</taxon>
        <taxon>Dikarya</taxon>
        <taxon>Basidiomycota</taxon>
        <taxon>Agaricomycotina</taxon>
        <taxon>Agaricomycetes</taxon>
        <taxon>Gloeophyllales</taxon>
        <taxon>Gloeophyllaceae</taxon>
        <taxon>Neolentinus</taxon>
    </lineage>
</organism>
<name>A0A165Q0B5_9AGAM</name>
<dbReference type="AlphaFoldDB" id="A0A165Q0B5"/>
<gene>
    <name evidence="2" type="ORF">NEOLEDRAFT_1181417</name>
</gene>
<evidence type="ECO:0000259" key="1">
    <source>
        <dbReference type="PROSITE" id="PS50181"/>
    </source>
</evidence>
<proteinExistence type="predicted"/>
<dbReference type="OrthoDB" id="3239821at2759"/>
<keyword evidence="3" id="KW-1185">Reference proteome</keyword>
<dbReference type="Proteomes" id="UP000076761">
    <property type="component" value="Unassembled WGS sequence"/>
</dbReference>
<evidence type="ECO:0000313" key="2">
    <source>
        <dbReference type="EMBL" id="KZT21738.1"/>
    </source>
</evidence>
<dbReference type="EMBL" id="KV425603">
    <property type="protein sequence ID" value="KZT21738.1"/>
    <property type="molecule type" value="Genomic_DNA"/>
</dbReference>
<sequence length="381" mass="42938">MALPPLPVELVEKIVQNADPTELWALSYTSRALQVISEPVLYSAIGTLGFRSTIHAMHSLFRPRRAYRQGYVRKLSINLSTWAQQTNPQLLRGFFRLIGDALGVLDNLDELHLIGLPPSEAWVLTQCSAQPMAFVTDIPPGGVLTSWLEKQRRMEVLVLANKYLAHWDEHVEVSSLALPNLRMICAKINTLQQLIPSRPVERVVLDFTLDNKDGGSGYEEMKSTFASSSRPIHTFGIHFRPAPRNHIITSELPVFASKDARLLETVTFLDIQVPTLRLFDAFSDLEKTVEKCPNLHTVRVTGRHMFDAHLGSDLQQNSQLWHAHCPSLSRTVFREPEGSTRQFALDQASGGMLIVSTVGSWNSEYEEYEYYSAMLQVALRS</sequence>
<dbReference type="InterPro" id="IPR001810">
    <property type="entry name" value="F-box_dom"/>
</dbReference>
<feature type="domain" description="F-box" evidence="1">
    <location>
        <begin position="1"/>
        <end position="45"/>
    </location>
</feature>
<reference evidence="2 3" key="1">
    <citation type="journal article" date="2016" name="Mol. Biol. Evol.">
        <title>Comparative Genomics of Early-Diverging Mushroom-Forming Fungi Provides Insights into the Origins of Lignocellulose Decay Capabilities.</title>
        <authorList>
            <person name="Nagy L.G."/>
            <person name="Riley R."/>
            <person name="Tritt A."/>
            <person name="Adam C."/>
            <person name="Daum C."/>
            <person name="Floudas D."/>
            <person name="Sun H."/>
            <person name="Yadav J.S."/>
            <person name="Pangilinan J."/>
            <person name="Larsson K.H."/>
            <person name="Matsuura K."/>
            <person name="Barry K."/>
            <person name="Labutti K."/>
            <person name="Kuo R."/>
            <person name="Ohm R.A."/>
            <person name="Bhattacharya S.S."/>
            <person name="Shirouzu T."/>
            <person name="Yoshinaga Y."/>
            <person name="Martin F.M."/>
            <person name="Grigoriev I.V."/>
            <person name="Hibbett D.S."/>
        </authorList>
    </citation>
    <scope>NUCLEOTIDE SEQUENCE [LARGE SCALE GENOMIC DNA]</scope>
    <source>
        <strain evidence="2 3">HHB14362 ss-1</strain>
    </source>
</reference>
<accession>A0A165Q0B5</accession>
<evidence type="ECO:0000313" key="3">
    <source>
        <dbReference type="Proteomes" id="UP000076761"/>
    </source>
</evidence>